<organism evidence="10 11">
    <name type="scientific">Phialemonium thermophilum</name>
    <dbReference type="NCBI Taxonomy" id="223376"/>
    <lineage>
        <taxon>Eukaryota</taxon>
        <taxon>Fungi</taxon>
        <taxon>Dikarya</taxon>
        <taxon>Ascomycota</taxon>
        <taxon>Pezizomycotina</taxon>
        <taxon>Sordariomycetes</taxon>
        <taxon>Sordariomycetidae</taxon>
        <taxon>Cephalothecales</taxon>
        <taxon>Cephalothecaceae</taxon>
        <taxon>Phialemonium</taxon>
    </lineage>
</organism>
<evidence type="ECO:0000256" key="2">
    <source>
        <dbReference type="ARBA" id="ARBA00022527"/>
    </source>
</evidence>
<dbReference type="InterPro" id="IPR050236">
    <property type="entry name" value="Ser_Thr_kinase_AGC"/>
</dbReference>
<comment type="catalytic activity">
    <reaction evidence="8">
        <text>L-seryl-[protein] + ATP = O-phospho-L-seryl-[protein] + ADP + H(+)</text>
        <dbReference type="Rhea" id="RHEA:17989"/>
        <dbReference type="Rhea" id="RHEA-COMP:9863"/>
        <dbReference type="Rhea" id="RHEA-COMP:11604"/>
        <dbReference type="ChEBI" id="CHEBI:15378"/>
        <dbReference type="ChEBI" id="CHEBI:29999"/>
        <dbReference type="ChEBI" id="CHEBI:30616"/>
        <dbReference type="ChEBI" id="CHEBI:83421"/>
        <dbReference type="ChEBI" id="CHEBI:456216"/>
        <dbReference type="EC" id="2.7.11.1"/>
    </reaction>
</comment>
<evidence type="ECO:0000256" key="5">
    <source>
        <dbReference type="ARBA" id="ARBA00022777"/>
    </source>
</evidence>
<gene>
    <name evidence="10" type="ORF">VTK73DRAFT_3273</name>
</gene>
<evidence type="ECO:0000256" key="4">
    <source>
        <dbReference type="ARBA" id="ARBA00022741"/>
    </source>
</evidence>
<evidence type="ECO:0000313" key="10">
    <source>
        <dbReference type="EMBL" id="KAL1884289.1"/>
    </source>
</evidence>
<accession>A0ABR3Y7K5</accession>
<evidence type="ECO:0000256" key="7">
    <source>
        <dbReference type="ARBA" id="ARBA00047899"/>
    </source>
</evidence>
<dbReference type="Proteomes" id="UP001586593">
    <property type="component" value="Unassembled WGS sequence"/>
</dbReference>
<dbReference type="Pfam" id="PF00069">
    <property type="entry name" value="Pkinase"/>
    <property type="match status" value="2"/>
</dbReference>
<reference evidence="10 11" key="1">
    <citation type="journal article" date="2024" name="Commun. Biol.">
        <title>Comparative genomic analysis of thermophilic fungi reveals convergent evolutionary adaptations and gene losses.</title>
        <authorList>
            <person name="Steindorff A.S."/>
            <person name="Aguilar-Pontes M.V."/>
            <person name="Robinson A.J."/>
            <person name="Andreopoulos B."/>
            <person name="LaButti K."/>
            <person name="Kuo A."/>
            <person name="Mondo S."/>
            <person name="Riley R."/>
            <person name="Otillar R."/>
            <person name="Haridas S."/>
            <person name="Lipzen A."/>
            <person name="Grimwood J."/>
            <person name="Schmutz J."/>
            <person name="Clum A."/>
            <person name="Reid I.D."/>
            <person name="Moisan M.C."/>
            <person name="Butler G."/>
            <person name="Nguyen T.T.M."/>
            <person name="Dewar K."/>
            <person name="Conant G."/>
            <person name="Drula E."/>
            <person name="Henrissat B."/>
            <person name="Hansel C."/>
            <person name="Singer S."/>
            <person name="Hutchinson M.I."/>
            <person name="de Vries R.P."/>
            <person name="Natvig D.O."/>
            <person name="Powell A.J."/>
            <person name="Tsang A."/>
            <person name="Grigoriev I.V."/>
        </authorList>
    </citation>
    <scope>NUCLEOTIDE SEQUENCE [LARGE SCALE GENOMIC DNA]</scope>
    <source>
        <strain evidence="10 11">ATCC 24622</strain>
    </source>
</reference>
<feature type="domain" description="Protein kinase" evidence="9">
    <location>
        <begin position="1"/>
        <end position="295"/>
    </location>
</feature>
<dbReference type="EMBL" id="JAZHXJ010000002">
    <property type="protein sequence ID" value="KAL1884289.1"/>
    <property type="molecule type" value="Genomic_DNA"/>
</dbReference>
<dbReference type="InterPro" id="IPR000719">
    <property type="entry name" value="Prot_kinase_dom"/>
</dbReference>
<evidence type="ECO:0000256" key="8">
    <source>
        <dbReference type="ARBA" id="ARBA00048679"/>
    </source>
</evidence>
<keyword evidence="4" id="KW-0547">Nucleotide-binding</keyword>
<evidence type="ECO:0000256" key="1">
    <source>
        <dbReference type="ARBA" id="ARBA00012513"/>
    </source>
</evidence>
<dbReference type="Gene3D" id="1.10.510.10">
    <property type="entry name" value="Transferase(Phosphotransferase) domain 1"/>
    <property type="match status" value="2"/>
</dbReference>
<evidence type="ECO:0000256" key="3">
    <source>
        <dbReference type="ARBA" id="ARBA00022679"/>
    </source>
</evidence>
<evidence type="ECO:0000259" key="9">
    <source>
        <dbReference type="PROSITE" id="PS50011"/>
    </source>
</evidence>
<dbReference type="PANTHER" id="PTHR24356">
    <property type="entry name" value="SERINE/THREONINE-PROTEIN KINASE"/>
    <property type="match status" value="1"/>
</dbReference>
<protein>
    <recommendedName>
        <fullName evidence="1">non-specific serine/threonine protein kinase</fullName>
        <ecNumber evidence="1">2.7.11.1</ecNumber>
    </recommendedName>
</protein>
<sequence>MKVIRKSRMLRAGQEGYLRAERDFLVASEGSDWIVPLICSFQDSVNLYLVMEYMPGGDFLALLMRETTLHESVARFYIAEMIACVEETHALGVIHRDIKPDNFLISASGHLRISDFGLAFDGHWSHDISYFHYQRYSLLRRLGIGVEVDEDDESLSGYSQKLKSKWARTVEASLQKHGTTGAEEAEPLLYWRNRSGKRVSARSVVGTSQYMAPEVVAGIPYDARCDWWSVGIILYECIFGYTPFLSDDGRTTKQKILVCYVGIQDDGLIVSVPSDILTRINARQRKTKPKAPVLE</sequence>
<dbReference type="PROSITE" id="PS50011">
    <property type="entry name" value="PROTEIN_KINASE_DOM"/>
    <property type="match status" value="1"/>
</dbReference>
<dbReference type="SUPFAM" id="SSF56112">
    <property type="entry name" value="Protein kinase-like (PK-like)"/>
    <property type="match status" value="1"/>
</dbReference>
<dbReference type="Gene3D" id="3.30.200.20">
    <property type="entry name" value="Phosphorylase Kinase, domain 1"/>
    <property type="match status" value="1"/>
</dbReference>
<dbReference type="InterPro" id="IPR008271">
    <property type="entry name" value="Ser/Thr_kinase_AS"/>
</dbReference>
<keyword evidence="5" id="KW-0418">Kinase</keyword>
<dbReference type="PROSITE" id="PS00108">
    <property type="entry name" value="PROTEIN_KINASE_ST"/>
    <property type="match status" value="1"/>
</dbReference>
<proteinExistence type="predicted"/>
<dbReference type="InterPro" id="IPR011009">
    <property type="entry name" value="Kinase-like_dom_sf"/>
</dbReference>
<dbReference type="EC" id="2.7.11.1" evidence="1"/>
<comment type="caution">
    <text evidence="10">The sequence shown here is derived from an EMBL/GenBank/DDBJ whole genome shotgun (WGS) entry which is preliminary data.</text>
</comment>
<comment type="catalytic activity">
    <reaction evidence="7">
        <text>L-threonyl-[protein] + ATP = O-phospho-L-threonyl-[protein] + ADP + H(+)</text>
        <dbReference type="Rhea" id="RHEA:46608"/>
        <dbReference type="Rhea" id="RHEA-COMP:11060"/>
        <dbReference type="Rhea" id="RHEA-COMP:11605"/>
        <dbReference type="ChEBI" id="CHEBI:15378"/>
        <dbReference type="ChEBI" id="CHEBI:30013"/>
        <dbReference type="ChEBI" id="CHEBI:30616"/>
        <dbReference type="ChEBI" id="CHEBI:61977"/>
        <dbReference type="ChEBI" id="CHEBI:456216"/>
        <dbReference type="EC" id="2.7.11.1"/>
    </reaction>
</comment>
<keyword evidence="2" id="KW-0723">Serine/threonine-protein kinase</keyword>
<keyword evidence="6" id="KW-0067">ATP-binding</keyword>
<keyword evidence="11" id="KW-1185">Reference proteome</keyword>
<evidence type="ECO:0000256" key="6">
    <source>
        <dbReference type="ARBA" id="ARBA00022840"/>
    </source>
</evidence>
<keyword evidence="3" id="KW-0808">Transferase</keyword>
<evidence type="ECO:0000313" key="11">
    <source>
        <dbReference type="Proteomes" id="UP001586593"/>
    </source>
</evidence>
<dbReference type="SMART" id="SM00220">
    <property type="entry name" value="S_TKc"/>
    <property type="match status" value="1"/>
</dbReference>
<dbReference type="PANTHER" id="PTHR24356:SF400">
    <property type="entry name" value="SERINE_THREONINE-PROTEIN KINASE CBK1"/>
    <property type="match status" value="1"/>
</dbReference>
<name>A0ABR3Y7K5_9PEZI</name>